<feature type="compositionally biased region" description="Low complexity" evidence="1">
    <location>
        <begin position="470"/>
        <end position="485"/>
    </location>
</feature>
<feature type="compositionally biased region" description="Polar residues" evidence="1">
    <location>
        <begin position="149"/>
        <end position="184"/>
    </location>
</feature>
<feature type="compositionally biased region" description="Low complexity" evidence="1">
    <location>
        <begin position="686"/>
        <end position="696"/>
    </location>
</feature>
<feature type="compositionally biased region" description="Polar residues" evidence="1">
    <location>
        <begin position="357"/>
        <end position="373"/>
    </location>
</feature>
<feature type="compositionally biased region" description="Basic and acidic residues" evidence="1">
    <location>
        <begin position="201"/>
        <end position="211"/>
    </location>
</feature>
<feature type="compositionally biased region" description="Basic and acidic residues" evidence="1">
    <location>
        <begin position="305"/>
        <end position="316"/>
    </location>
</feature>
<feature type="compositionally biased region" description="Polar residues" evidence="1">
    <location>
        <begin position="506"/>
        <end position="518"/>
    </location>
</feature>
<accession>A0A3P7IZ55</accession>
<dbReference type="EMBL" id="UYYB01102106">
    <property type="protein sequence ID" value="VDM78480.1"/>
    <property type="molecule type" value="Genomic_DNA"/>
</dbReference>
<proteinExistence type="predicted"/>
<name>A0A3P7IZ55_STRVU</name>
<feature type="compositionally biased region" description="Low complexity" evidence="1">
    <location>
        <begin position="336"/>
        <end position="351"/>
    </location>
</feature>
<feature type="compositionally biased region" description="Low complexity" evidence="1">
    <location>
        <begin position="232"/>
        <end position="246"/>
    </location>
</feature>
<dbReference type="AlphaFoldDB" id="A0A3P7IZ55"/>
<feature type="region of interest" description="Disordered" evidence="1">
    <location>
        <begin position="446"/>
        <end position="465"/>
    </location>
</feature>
<reference evidence="2 3" key="1">
    <citation type="submission" date="2018-11" db="EMBL/GenBank/DDBJ databases">
        <authorList>
            <consortium name="Pathogen Informatics"/>
        </authorList>
    </citation>
    <scope>NUCLEOTIDE SEQUENCE [LARGE SCALE GENOMIC DNA]</scope>
</reference>
<feature type="region of interest" description="Disordered" evidence="1">
    <location>
        <begin position="92"/>
        <end position="426"/>
    </location>
</feature>
<feature type="compositionally biased region" description="Low complexity" evidence="1">
    <location>
        <begin position="529"/>
        <end position="550"/>
    </location>
</feature>
<sequence length="717" mass="73720">YDPDSNACALSYNDRPFCSNAELVRVARPHQPVFMHCLSCVPHKMLQNETAGFFLGNLDNKPTTEKSDVPATTVTTTETAESATKIFASKITTVESEEESSSSSVTPAQATTGKSEETTVVAEEASGEESTEQSKPPKLLENIDENATIVESTTEPASTTEGAELTSTLPSIEESNVSAVSSPSEGALPVTSGEQTTTTTEKIEITTHEEASGEEPLDKNALPEVQMNLDETTIASAESTLASSTAVPGNESAATTLGKPVSTTVGAGPTSTLPSIEESNVTAVSSPPEGALPVTSGEQTTTTTEKSEITTTHEEASGEEPLDKNALPEVQMNLDETTTASAESTLASSTAVPGNESAATTLGSEVTATTASPTAEGAVTETTTEQSATEESKGTTPLSEEASGEEVLDKNALPKVQTSLDETTTVSVESTLEPAIVPVVSVTATETSATSSFPVEGSSSPVTLPPVVVTEASGEQTTTETSESTPARHEESSGEGPLDKNALPAVQTSLDETTTVFDESTPLATAEVSATSTISSQTSTPSSTEKQTSTVAVPPIIVVGGEVTTTEKSELATTTQEVGSGEEPSNTNIIPEVQPSLDGTTTIFAESTPETSATMASGVVSSTTPLSTEQALIVTSPATESATGETAGGQSTTERNVITTEFPAEASGEEPSDKELHPIVQANLDETTTAAAESTPEPSPTVTAERHLENTPQQEAV</sequence>
<feature type="region of interest" description="Disordered" evidence="1">
    <location>
        <begin position="635"/>
        <end position="717"/>
    </location>
</feature>
<feature type="compositionally biased region" description="Polar residues" evidence="1">
    <location>
        <begin position="636"/>
        <end position="659"/>
    </location>
</feature>
<feature type="compositionally biased region" description="Polar residues" evidence="1">
    <location>
        <begin position="261"/>
        <end position="285"/>
    </location>
</feature>
<feature type="compositionally biased region" description="Low complexity" evidence="1">
    <location>
        <begin position="374"/>
        <end position="389"/>
    </location>
</feature>
<evidence type="ECO:0000313" key="3">
    <source>
        <dbReference type="Proteomes" id="UP000270094"/>
    </source>
</evidence>
<evidence type="ECO:0000313" key="2">
    <source>
        <dbReference type="EMBL" id="VDM78480.1"/>
    </source>
</evidence>
<organism evidence="2 3">
    <name type="scientific">Strongylus vulgaris</name>
    <name type="common">Blood worm</name>
    <dbReference type="NCBI Taxonomy" id="40348"/>
    <lineage>
        <taxon>Eukaryota</taxon>
        <taxon>Metazoa</taxon>
        <taxon>Ecdysozoa</taxon>
        <taxon>Nematoda</taxon>
        <taxon>Chromadorea</taxon>
        <taxon>Rhabditida</taxon>
        <taxon>Rhabditina</taxon>
        <taxon>Rhabditomorpha</taxon>
        <taxon>Strongyloidea</taxon>
        <taxon>Strongylidae</taxon>
        <taxon>Strongylus</taxon>
    </lineage>
</organism>
<feature type="compositionally biased region" description="Low complexity" evidence="1">
    <location>
        <begin position="191"/>
        <end position="200"/>
    </location>
</feature>
<protein>
    <submittedName>
        <fullName evidence="2">Uncharacterized protein</fullName>
    </submittedName>
</protein>
<feature type="compositionally biased region" description="Low complexity" evidence="1">
    <location>
        <begin position="295"/>
        <end position="304"/>
    </location>
</feature>
<keyword evidence="3" id="KW-1185">Reference proteome</keyword>
<feature type="non-terminal residue" evidence="2">
    <location>
        <position position="1"/>
    </location>
</feature>
<evidence type="ECO:0000256" key="1">
    <source>
        <dbReference type="SAM" id="MobiDB-lite"/>
    </source>
</evidence>
<gene>
    <name evidence="2" type="ORF">SVUK_LOCUS13478</name>
</gene>
<feature type="region of interest" description="Disordered" evidence="1">
    <location>
        <begin position="470"/>
        <end position="597"/>
    </location>
</feature>
<dbReference type="OrthoDB" id="5869233at2759"/>
<dbReference type="Proteomes" id="UP000270094">
    <property type="component" value="Unassembled WGS sequence"/>
</dbReference>